<comment type="subcellular location">
    <subcellularLocation>
        <location evidence="1">Cytoplasm</location>
        <location evidence="1">Cytosol</location>
    </subcellularLocation>
</comment>
<organism evidence="4 5">
    <name type="scientific">Coilia grayii</name>
    <name type="common">Gray's grenadier anchovy</name>
    <dbReference type="NCBI Taxonomy" id="363190"/>
    <lineage>
        <taxon>Eukaryota</taxon>
        <taxon>Metazoa</taxon>
        <taxon>Chordata</taxon>
        <taxon>Craniata</taxon>
        <taxon>Vertebrata</taxon>
        <taxon>Euteleostomi</taxon>
        <taxon>Actinopterygii</taxon>
        <taxon>Neopterygii</taxon>
        <taxon>Teleostei</taxon>
        <taxon>Clupei</taxon>
        <taxon>Clupeiformes</taxon>
        <taxon>Clupeoidei</taxon>
        <taxon>Engraulidae</taxon>
        <taxon>Coilinae</taxon>
        <taxon>Coilia</taxon>
    </lineage>
</organism>
<keyword evidence="5" id="KW-1185">Reference proteome</keyword>
<dbReference type="AlphaFoldDB" id="A0ABD1JG66"/>
<gene>
    <name evidence="4" type="ORF">ACEWY4_017208</name>
</gene>
<dbReference type="InterPro" id="IPR001315">
    <property type="entry name" value="CARD"/>
</dbReference>
<dbReference type="InterPro" id="IPR011029">
    <property type="entry name" value="DEATH-like_dom_sf"/>
</dbReference>
<dbReference type="PROSITE" id="PS50209">
    <property type="entry name" value="CARD"/>
    <property type="match status" value="1"/>
</dbReference>
<evidence type="ECO:0000259" key="3">
    <source>
        <dbReference type="PROSITE" id="PS50209"/>
    </source>
</evidence>
<accession>A0ABD1JG66</accession>
<proteinExistence type="predicted"/>
<comment type="caution">
    <text evidence="4">The sequence shown here is derived from an EMBL/GenBank/DDBJ whole genome shotgun (WGS) entry which is preliminary data.</text>
</comment>
<dbReference type="InterPro" id="IPR025307">
    <property type="entry name" value="FIIND_dom"/>
</dbReference>
<dbReference type="EMBL" id="JBHFQA010000015">
    <property type="protein sequence ID" value="KAL2086149.1"/>
    <property type="molecule type" value="Genomic_DNA"/>
</dbReference>
<evidence type="ECO:0000313" key="5">
    <source>
        <dbReference type="Proteomes" id="UP001591681"/>
    </source>
</evidence>
<evidence type="ECO:0000256" key="2">
    <source>
        <dbReference type="ARBA" id="ARBA00022490"/>
    </source>
</evidence>
<dbReference type="Pfam" id="PF23679">
    <property type="entry name" value="UPA-FIIND"/>
    <property type="match status" value="1"/>
</dbReference>
<dbReference type="Gene3D" id="1.10.533.10">
    <property type="entry name" value="Death Domain, Fas"/>
    <property type="match status" value="1"/>
</dbReference>
<keyword evidence="2" id="KW-0963">Cytoplasm</keyword>
<feature type="domain" description="CARD" evidence="3">
    <location>
        <begin position="137"/>
        <end position="230"/>
    </location>
</feature>
<name>A0ABD1JG66_9TELE</name>
<evidence type="ECO:0000256" key="1">
    <source>
        <dbReference type="ARBA" id="ARBA00004514"/>
    </source>
</evidence>
<dbReference type="SUPFAM" id="SSF47986">
    <property type="entry name" value="DEATH domain"/>
    <property type="match status" value="1"/>
</dbReference>
<dbReference type="Proteomes" id="UP001591681">
    <property type="component" value="Unassembled WGS sequence"/>
</dbReference>
<evidence type="ECO:0000313" key="4">
    <source>
        <dbReference type="EMBL" id="KAL2086149.1"/>
    </source>
</evidence>
<dbReference type="Pfam" id="PF00619">
    <property type="entry name" value="CARD"/>
    <property type="match status" value="1"/>
</dbReference>
<protein>
    <recommendedName>
        <fullName evidence="3">CARD domain-containing protein</fullName>
    </recommendedName>
</protein>
<sequence length="230" mass="25822">MIEAVEKDVKDIKDAKRIKTHRPDMSIWMSTKFGLKASSDDAKISPPEITLKYIRLPDLFRVIIKNVGDCFDLELISEEQSIWKVTLESFEYGENEEVADGHKMPSAASGHSKEVIDEEVPYTSRASRANEEEGKMTSMSSKDELTRVRVAFIDRSNPSVLGDLVLGLKSHDPPVLNNTESNFILQSSNIQRDQATTLIDMVLNKGNKASAVMLSLLKELDIYLYEDLGL</sequence>
<reference evidence="4 5" key="1">
    <citation type="submission" date="2024-09" db="EMBL/GenBank/DDBJ databases">
        <title>A chromosome-level genome assembly of Gray's grenadier anchovy, Coilia grayii.</title>
        <authorList>
            <person name="Fu Z."/>
        </authorList>
    </citation>
    <scope>NUCLEOTIDE SEQUENCE [LARGE SCALE GENOMIC DNA]</scope>
    <source>
        <strain evidence="4">G4</strain>
        <tissue evidence="4">Muscle</tissue>
    </source>
</reference>